<comment type="caution">
    <text evidence="29">The sequence shown here is derived from an EMBL/GenBank/DDBJ whole genome shotgun (WGS) entry which is preliminary data.</text>
</comment>
<feature type="transmembrane region" description="Helical" evidence="26">
    <location>
        <begin position="549"/>
        <end position="572"/>
    </location>
</feature>
<evidence type="ECO:0000256" key="26">
    <source>
        <dbReference type="SAM" id="Phobius"/>
    </source>
</evidence>
<evidence type="ECO:0000256" key="23">
    <source>
        <dbReference type="ARBA" id="ARBA00080244"/>
    </source>
</evidence>
<evidence type="ECO:0000256" key="10">
    <source>
        <dbReference type="ARBA" id="ARBA00023018"/>
    </source>
</evidence>
<keyword evidence="30" id="KW-1185">Reference proteome</keyword>
<feature type="transmembrane region" description="Helical" evidence="26">
    <location>
        <begin position="155"/>
        <end position="174"/>
    </location>
</feature>
<protein>
    <recommendedName>
        <fullName evidence="22">Sialin</fullName>
    </recommendedName>
    <alternativeName>
        <fullName evidence="25">H(+)/nitrate cotransporter</fullName>
    </alternativeName>
    <alternativeName>
        <fullName evidence="23">H(+)/sialic acid cotransporter</fullName>
    </alternativeName>
    <alternativeName>
        <fullName evidence="24">Vesicular excitatory amino acid transporter</fullName>
    </alternativeName>
</protein>
<evidence type="ECO:0000313" key="29">
    <source>
        <dbReference type="EMBL" id="RMX52298.1"/>
    </source>
</evidence>
<evidence type="ECO:0000256" key="4">
    <source>
        <dbReference type="ARBA" id="ARBA00004656"/>
    </source>
</evidence>
<evidence type="ECO:0000256" key="5">
    <source>
        <dbReference type="ARBA" id="ARBA00022448"/>
    </source>
</evidence>
<comment type="catalytic activity">
    <reaction evidence="19">
        <text>L-glutamate(out) = L-glutamate(in)</text>
        <dbReference type="Rhea" id="RHEA:66336"/>
        <dbReference type="ChEBI" id="CHEBI:29985"/>
    </reaction>
    <physiologicalReaction direction="left-to-right" evidence="19">
        <dbReference type="Rhea" id="RHEA:66337"/>
    </physiologicalReaction>
</comment>
<dbReference type="AlphaFoldDB" id="A0A3M6UFY7"/>
<dbReference type="STRING" id="46731.A0A3M6UFY7"/>
<keyword evidence="27" id="KW-0732">Signal</keyword>
<evidence type="ECO:0000256" key="21">
    <source>
        <dbReference type="ARBA" id="ARBA00056891"/>
    </source>
</evidence>
<evidence type="ECO:0000256" key="6">
    <source>
        <dbReference type="ARBA" id="ARBA00022475"/>
    </source>
</evidence>
<keyword evidence="11 26" id="KW-0472">Membrane</keyword>
<evidence type="ECO:0000256" key="1">
    <source>
        <dbReference type="ARBA" id="ARBA00004432"/>
    </source>
</evidence>
<dbReference type="InterPro" id="IPR011701">
    <property type="entry name" value="MFS"/>
</dbReference>
<dbReference type="OrthoDB" id="6019972at2759"/>
<feature type="transmembrane region" description="Helical" evidence="26">
    <location>
        <begin position="714"/>
        <end position="735"/>
    </location>
</feature>
<dbReference type="CDD" id="cd17318">
    <property type="entry name" value="MFS_SLC17"/>
    <property type="match status" value="1"/>
</dbReference>
<evidence type="ECO:0000256" key="24">
    <source>
        <dbReference type="ARBA" id="ARBA00081195"/>
    </source>
</evidence>
<keyword evidence="5" id="KW-0813">Transport</keyword>
<evidence type="ECO:0000256" key="9">
    <source>
        <dbReference type="ARBA" id="ARBA00022989"/>
    </source>
</evidence>
<evidence type="ECO:0000256" key="17">
    <source>
        <dbReference type="ARBA" id="ARBA00050625"/>
    </source>
</evidence>
<sequence>MLGILWFIIWMIFAHEKPANHPRISKIERDYIISSIGSGQDNKKRNYGIPWCHIWTSPAVWAIIVAHFCTNWGFYTFLTCLPSYFKEILNFSISKNGFVSAIPFLLSYFVLVGGGQVADWLRYNKILTTGEVRKIFGTGACLLVSTSYVGCDGTTLAVVLFSLALGVLALNTSSFEINHLDIAPRYAGVLMGITNTAATIPGMVGPYVVGYLTNNEGVTFPAMHTMWSNWAPPLERSKLGTLSYSGTRIGTIIGLPLAGVLCASDLWGGWPSVFYIYGLILSSTYYGYIFTQLPLFGAPLFITSVFTILTPAAAHHSVEMLILGMTFPAMRAMWSSWAPPLERSKLCALAYSATENSLAASFNIITCMGHNNRTFLFQLGQSHLYFFTTFLLQRSPTVQYSRQEPPLLKQDTSRFRLNLKCYFPCRYVLAILSFCGFCVSNAMRASLSVALVAMVNSSYSNVKAVTANNPECRRNTPEEPSKESGMFNWDQEMQGLILSSTYYGYIFTQLPGSLLVKRVGPKYLFGVPMFITSVFTILTPAAAHHSVEMLILVRILQGLVMGVTFPAMHAMWSSWAPPLERSKLCALAYSGIPFGGFLGMYLSGLLCASDLWGGWPSTFYIFGSVALVWFVTWMIFAHNKPIHHPWISTEEREYILSSLGAKQEKKQPKILWRQLLTSLPVWAIITAHFCFNWVNFTCISLLPSYFREALNLAISKTGFVSGLPYLLHTIVGVGGGQLADWLRSRGILTTGQTRKVSLTAGFLIPASLIVSTSYVTCDQPTLAVVLCSLATGISALSSISIFANILDIANRYSEHVMAISNLAATIPGIVAPYLVGIITNNQPTTIQWQKVFFINAGIFVLGWITYIFLGSGKPQPWNTPFEDLVVPVAIPREPRKPVMTNILTKKKEKCSFPPFSPNLFSGHTGQKSVIKP</sequence>
<evidence type="ECO:0000256" key="25">
    <source>
        <dbReference type="ARBA" id="ARBA00081925"/>
    </source>
</evidence>
<dbReference type="InterPro" id="IPR020846">
    <property type="entry name" value="MFS_dom"/>
</dbReference>
<dbReference type="SUPFAM" id="SSF103473">
    <property type="entry name" value="MFS general substrate transporter"/>
    <property type="match status" value="3"/>
</dbReference>
<keyword evidence="14" id="KW-0968">Cytoplasmic vesicle</keyword>
<dbReference type="GO" id="GO:0006820">
    <property type="term" value="P:monoatomic anion transport"/>
    <property type="evidence" value="ECO:0007669"/>
    <property type="project" value="TreeGrafter"/>
</dbReference>
<feature type="chain" id="PRO_5018261787" description="Sialin" evidence="27">
    <location>
        <begin position="17"/>
        <end position="932"/>
    </location>
</feature>
<dbReference type="EMBL" id="RCHS01001660">
    <property type="protein sequence ID" value="RMX52298.1"/>
    <property type="molecule type" value="Genomic_DNA"/>
</dbReference>
<dbReference type="Pfam" id="PF07690">
    <property type="entry name" value="MFS_1"/>
    <property type="match status" value="3"/>
</dbReference>
<dbReference type="PANTHER" id="PTHR11662">
    <property type="entry name" value="SOLUTE CARRIER FAMILY 17"/>
    <property type="match status" value="1"/>
</dbReference>
<dbReference type="GO" id="GO:0046942">
    <property type="term" value="P:carboxylic acid transport"/>
    <property type="evidence" value="ECO:0007669"/>
    <property type="project" value="UniProtKB-ARBA"/>
</dbReference>
<evidence type="ECO:0000256" key="22">
    <source>
        <dbReference type="ARBA" id="ARBA00069713"/>
    </source>
</evidence>
<dbReference type="Gene3D" id="1.20.1250.20">
    <property type="entry name" value="MFS general substrate transporter like domains"/>
    <property type="match status" value="4"/>
</dbReference>
<feature type="transmembrane region" description="Helical" evidence="26">
    <location>
        <begin position="818"/>
        <end position="839"/>
    </location>
</feature>
<evidence type="ECO:0000256" key="27">
    <source>
        <dbReference type="SAM" id="SignalP"/>
    </source>
</evidence>
<dbReference type="GO" id="GO:0030672">
    <property type="term" value="C:synaptic vesicle membrane"/>
    <property type="evidence" value="ECO:0007669"/>
    <property type="project" value="UniProtKB-SubCell"/>
</dbReference>
<evidence type="ECO:0000256" key="7">
    <source>
        <dbReference type="ARBA" id="ARBA00022692"/>
    </source>
</evidence>
<evidence type="ECO:0000313" key="30">
    <source>
        <dbReference type="Proteomes" id="UP000275408"/>
    </source>
</evidence>
<feature type="domain" description="Major facilitator superfamily (MFS) profile" evidence="28">
    <location>
        <begin position="446"/>
        <end position="874"/>
    </location>
</feature>
<evidence type="ECO:0000256" key="12">
    <source>
        <dbReference type="ARBA" id="ARBA00023180"/>
    </source>
</evidence>
<dbReference type="FunFam" id="1.20.1250.20:FF:000003">
    <property type="entry name" value="Solute carrier family 17 member 3"/>
    <property type="match status" value="2"/>
</dbReference>
<dbReference type="PANTHER" id="PTHR11662:SF399">
    <property type="entry name" value="FI19708P1-RELATED"/>
    <property type="match status" value="1"/>
</dbReference>
<dbReference type="PROSITE" id="PS50850">
    <property type="entry name" value="MFS"/>
    <property type="match status" value="1"/>
</dbReference>
<evidence type="ECO:0000256" key="15">
    <source>
        <dbReference type="ARBA" id="ARBA00050101"/>
    </source>
</evidence>
<gene>
    <name evidence="29" type="ORF">pdam_00010342</name>
</gene>
<keyword evidence="10" id="KW-0770">Synapse</keyword>
<comment type="catalytic activity">
    <reaction evidence="18">
        <text>N-acetyl-L-aspartyl-L-glutamate(out) = N-acetyl-L-aspartyl-L-glutamate(in)</text>
        <dbReference type="Rhea" id="RHEA:72599"/>
        <dbReference type="ChEBI" id="CHEBI:76931"/>
    </reaction>
    <physiologicalReaction direction="left-to-right" evidence="18">
        <dbReference type="Rhea" id="RHEA:72600"/>
    </physiologicalReaction>
</comment>
<keyword evidence="7 26" id="KW-0812">Transmembrane</keyword>
<dbReference type="Proteomes" id="UP000275408">
    <property type="component" value="Unassembled WGS sequence"/>
</dbReference>
<evidence type="ECO:0000256" key="18">
    <source>
        <dbReference type="ARBA" id="ARBA00051403"/>
    </source>
</evidence>
<evidence type="ECO:0000256" key="3">
    <source>
        <dbReference type="ARBA" id="ARBA00004638"/>
    </source>
</evidence>
<feature type="transmembrane region" description="Helical" evidence="26">
    <location>
        <begin position="756"/>
        <end position="776"/>
    </location>
</feature>
<proteinExistence type="predicted"/>
<dbReference type="GO" id="GO:0005765">
    <property type="term" value="C:lysosomal membrane"/>
    <property type="evidence" value="ECO:0007669"/>
    <property type="project" value="UniProtKB-SubCell"/>
</dbReference>
<feature type="transmembrane region" description="Helical" evidence="26">
    <location>
        <begin position="296"/>
        <end position="314"/>
    </location>
</feature>
<evidence type="ECO:0000256" key="11">
    <source>
        <dbReference type="ARBA" id="ARBA00023136"/>
    </source>
</evidence>
<evidence type="ECO:0000256" key="14">
    <source>
        <dbReference type="ARBA" id="ARBA00023329"/>
    </source>
</evidence>
<feature type="transmembrane region" description="Helical" evidence="26">
    <location>
        <begin position="186"/>
        <end position="209"/>
    </location>
</feature>
<keyword evidence="8" id="KW-0769">Symport</keyword>
<evidence type="ECO:0000256" key="16">
    <source>
        <dbReference type="ARBA" id="ARBA00050554"/>
    </source>
</evidence>
<keyword evidence="13" id="KW-0458">Lysosome</keyword>
<evidence type="ECO:0000256" key="2">
    <source>
        <dbReference type="ARBA" id="ARBA00004554"/>
    </source>
</evidence>
<dbReference type="InterPro" id="IPR036259">
    <property type="entry name" value="MFS_trans_sf"/>
</dbReference>
<evidence type="ECO:0000256" key="20">
    <source>
        <dbReference type="ARBA" id="ARBA00051612"/>
    </source>
</evidence>
<feature type="transmembrane region" description="Helical" evidence="26">
    <location>
        <begin position="59"/>
        <end position="85"/>
    </location>
</feature>
<feature type="transmembrane region" description="Helical" evidence="26">
    <location>
        <begin position="523"/>
        <end position="543"/>
    </location>
</feature>
<name>A0A3M6UFY7_POCDA</name>
<comment type="catalytic activity">
    <reaction evidence="16">
        <text>L-aspartate(out) = L-aspartate(in)</text>
        <dbReference type="Rhea" id="RHEA:66332"/>
        <dbReference type="ChEBI" id="CHEBI:29991"/>
    </reaction>
    <physiologicalReaction direction="left-to-right" evidence="16">
        <dbReference type="Rhea" id="RHEA:66333"/>
    </physiologicalReaction>
</comment>
<dbReference type="GO" id="GO:0016323">
    <property type="term" value="C:basolateral plasma membrane"/>
    <property type="evidence" value="ECO:0007669"/>
    <property type="project" value="UniProtKB-SubCell"/>
</dbReference>
<keyword evidence="9 26" id="KW-1133">Transmembrane helix</keyword>
<comment type="catalytic activity">
    <reaction evidence="20">
        <text>D-glucuronate(out) + H(+)(out) = D-glucuronate(in) + H(+)(in)</text>
        <dbReference type="Rhea" id="RHEA:72591"/>
        <dbReference type="ChEBI" id="CHEBI:15378"/>
        <dbReference type="ChEBI" id="CHEBI:58720"/>
    </reaction>
    <physiologicalReaction direction="left-to-right" evidence="20">
        <dbReference type="Rhea" id="RHEA:72592"/>
    </physiologicalReaction>
</comment>
<feature type="transmembrane region" description="Helical" evidence="26">
    <location>
        <begin position="851"/>
        <end position="869"/>
    </location>
</feature>
<comment type="function">
    <text evidence="21">Receptor for CM101, a polysaccharide produced by group B Streptococcus with antipathoangiogenic properties.</text>
</comment>
<dbReference type="FunFam" id="1.20.1250.20:FF:000067">
    <property type="entry name" value="sialin isoform X2"/>
    <property type="match status" value="1"/>
</dbReference>
<evidence type="ECO:0000256" key="8">
    <source>
        <dbReference type="ARBA" id="ARBA00022847"/>
    </source>
</evidence>
<reference evidence="29 30" key="1">
    <citation type="journal article" date="2018" name="Sci. Rep.">
        <title>Comparative analysis of the Pocillopora damicornis genome highlights role of immune system in coral evolution.</title>
        <authorList>
            <person name="Cunning R."/>
            <person name="Bay R.A."/>
            <person name="Gillette P."/>
            <person name="Baker A.C."/>
            <person name="Traylor-Knowles N."/>
        </authorList>
    </citation>
    <scope>NUCLEOTIDE SEQUENCE [LARGE SCALE GENOMIC DNA]</scope>
    <source>
        <strain evidence="29">RSMAS</strain>
        <tissue evidence="29">Whole animal</tissue>
    </source>
</reference>
<evidence type="ECO:0000259" key="28">
    <source>
        <dbReference type="PROSITE" id="PS50850"/>
    </source>
</evidence>
<comment type="catalytic activity">
    <reaction evidence="17">
        <text>N-acetylneuraminate(in) + H(+)(in) = N-acetylneuraminate(out) + H(+)(out)</text>
        <dbReference type="Rhea" id="RHEA:28987"/>
        <dbReference type="ChEBI" id="CHEBI:15378"/>
        <dbReference type="ChEBI" id="CHEBI:35418"/>
    </reaction>
    <physiologicalReaction direction="right-to-left" evidence="17">
        <dbReference type="Rhea" id="RHEA:28989"/>
    </physiologicalReaction>
</comment>
<feature type="transmembrane region" description="Helical" evidence="26">
    <location>
        <begin position="782"/>
        <end position="806"/>
    </location>
</feature>
<accession>A0A3M6UFY7</accession>
<feature type="transmembrane region" description="Helical" evidence="26">
    <location>
        <begin position="618"/>
        <end position="636"/>
    </location>
</feature>
<keyword evidence="12" id="KW-0325">Glycoprotein</keyword>
<comment type="subcellular location">
    <subcellularLocation>
        <location evidence="2">Basolateral cell membrane</location>
        <topology evidence="2">Multi-pass membrane protein</topology>
    </subcellularLocation>
    <subcellularLocation>
        <location evidence="3">Cytoplasmic vesicle</location>
        <location evidence="3">Secretory vesicle membrane</location>
        <topology evidence="3">Multi-pass membrane protein</topology>
    </subcellularLocation>
    <subcellularLocation>
        <location evidence="1">Cytoplasmic vesicle</location>
        <location evidence="1">Secretory vesicle</location>
        <location evidence="1">Synaptic vesicle membrane</location>
    </subcellularLocation>
    <subcellularLocation>
        <location evidence="4">Lysosome membrane</location>
    </subcellularLocation>
</comment>
<keyword evidence="6" id="KW-1003">Cell membrane</keyword>
<evidence type="ECO:0000256" key="13">
    <source>
        <dbReference type="ARBA" id="ARBA00023228"/>
    </source>
</evidence>
<comment type="catalytic activity">
    <reaction evidence="15">
        <text>2 nitrate(out) + H(+)(out) = 2 nitrate(in) + H(+)(in)</text>
        <dbReference type="Rhea" id="RHEA:71539"/>
        <dbReference type="ChEBI" id="CHEBI:15378"/>
        <dbReference type="ChEBI" id="CHEBI:17632"/>
    </reaction>
    <physiologicalReaction direction="left-to-right" evidence="15">
        <dbReference type="Rhea" id="RHEA:71540"/>
    </physiologicalReaction>
</comment>
<feature type="transmembrane region" description="Helical" evidence="26">
    <location>
        <begin position="274"/>
        <end position="290"/>
    </location>
</feature>
<feature type="signal peptide" evidence="27">
    <location>
        <begin position="1"/>
        <end position="16"/>
    </location>
</feature>
<feature type="transmembrane region" description="Helical" evidence="26">
    <location>
        <begin position="97"/>
        <end position="118"/>
    </location>
</feature>
<dbReference type="InterPro" id="IPR050382">
    <property type="entry name" value="MFS_Na/Anion_cotransporter"/>
</dbReference>
<dbReference type="GO" id="GO:0015293">
    <property type="term" value="F:symporter activity"/>
    <property type="evidence" value="ECO:0007669"/>
    <property type="project" value="UniProtKB-KW"/>
</dbReference>
<organism evidence="29 30">
    <name type="scientific">Pocillopora damicornis</name>
    <name type="common">Cauliflower coral</name>
    <name type="synonym">Millepora damicornis</name>
    <dbReference type="NCBI Taxonomy" id="46731"/>
    <lineage>
        <taxon>Eukaryota</taxon>
        <taxon>Metazoa</taxon>
        <taxon>Cnidaria</taxon>
        <taxon>Anthozoa</taxon>
        <taxon>Hexacorallia</taxon>
        <taxon>Scleractinia</taxon>
        <taxon>Astrocoeniina</taxon>
        <taxon>Pocilloporidae</taxon>
        <taxon>Pocillopora</taxon>
    </lineage>
</organism>
<feature type="transmembrane region" description="Helical" evidence="26">
    <location>
        <begin position="584"/>
        <end position="606"/>
    </location>
</feature>
<feature type="non-terminal residue" evidence="29">
    <location>
        <position position="932"/>
    </location>
</feature>
<evidence type="ECO:0000256" key="19">
    <source>
        <dbReference type="ARBA" id="ARBA00051447"/>
    </source>
</evidence>